<comment type="similarity">
    <text evidence="5">Belongs to the TAM41 family.</text>
</comment>
<keyword evidence="16" id="KW-0594">Phospholipid biosynthesis</keyword>
<proteinExistence type="inferred from homology"/>
<evidence type="ECO:0000256" key="19">
    <source>
        <dbReference type="SAM" id="MobiDB-lite"/>
    </source>
</evidence>
<keyword evidence="9" id="KW-0808">Transferase</keyword>
<evidence type="ECO:0000256" key="14">
    <source>
        <dbReference type="ARBA" id="ARBA00023128"/>
    </source>
</evidence>
<dbReference type="EMBL" id="LCWV01000022">
    <property type="protein sequence ID" value="PWI66764.1"/>
    <property type="molecule type" value="Genomic_DNA"/>
</dbReference>
<feature type="compositionally biased region" description="Basic and acidic residues" evidence="19">
    <location>
        <begin position="618"/>
        <end position="649"/>
    </location>
</feature>
<evidence type="ECO:0000256" key="16">
    <source>
        <dbReference type="ARBA" id="ARBA00023209"/>
    </source>
</evidence>
<evidence type="ECO:0000256" key="9">
    <source>
        <dbReference type="ARBA" id="ARBA00022679"/>
    </source>
</evidence>
<evidence type="ECO:0000256" key="7">
    <source>
        <dbReference type="ARBA" id="ARBA00018337"/>
    </source>
</evidence>
<sequence>MLLTQCSTQASCRRQNHSNLRLGVPFGPRDTGDCSPSPEESFRRLPSPNESHPSLRRAAASAIPRTPACQLLGRRWKLPGSPDSSQLELLTPDRPRTHTLERLCSLCDSSGAPPWPSLSSASRLSLPRAQSAARYRRRAQVGQSRWNSDVTPREESSSSSSRSSSVSQSSTTSSPGTSQSSESSTSSPKRKESAGGKFNLYGDDWEDSVDFAIKSFEDLPHRLFGVNQHMIINYELKEALRIMLRQFNAPIVYCFAYGSGVFPQEDTSGRTITEAEFRAVHPKPPEALVKAQKGSPKMIDFIFGVSHTQHWHSINMKQHRDHYSGIASLGSGFVSRVQNWGAGVYFNPFIEMNGMLIKYGVTSIDNLVKDLSTWDNLYLAGRLQKPVKILRDHPQVRLANQHNLIAAVRTALLLLPPDFTETQLYSTIAGLSYLGDPRMALPTENKSKVDNIVNNNVVHFRRLYAPLIKTLPNVAFTSPVRLDDEDWVLDPTADTKLQQDMDPVKRGNMVRRLPRSFRSRLYFQYQKKFHMPREEFNRMMEASSDDSGSIKRRQGGEFEQRIARDDPEDLQHIVRQVIKQTVNWPSTTQSIKGLLMGGWGRTLRYLAEKYAKWKKGRKDAEAKQPEAKQPEAKDRPKTGDEAGSEKKEE</sequence>
<evidence type="ECO:0000256" key="8">
    <source>
        <dbReference type="ARBA" id="ARBA00022516"/>
    </source>
</evidence>
<organism evidence="20 21">
    <name type="scientific">Purpureocillium lilacinum</name>
    <name type="common">Paecilomyces lilacinus</name>
    <dbReference type="NCBI Taxonomy" id="33203"/>
    <lineage>
        <taxon>Eukaryota</taxon>
        <taxon>Fungi</taxon>
        <taxon>Dikarya</taxon>
        <taxon>Ascomycota</taxon>
        <taxon>Pezizomycotina</taxon>
        <taxon>Sordariomycetes</taxon>
        <taxon>Hypocreomycetidae</taxon>
        <taxon>Hypocreales</taxon>
        <taxon>Ophiocordycipitaceae</taxon>
        <taxon>Purpureocillium</taxon>
    </lineage>
</organism>
<feature type="region of interest" description="Disordered" evidence="19">
    <location>
        <begin position="19"/>
        <end position="53"/>
    </location>
</feature>
<dbReference type="GO" id="GO:0016024">
    <property type="term" value="P:CDP-diacylglycerol biosynthetic process"/>
    <property type="evidence" value="ECO:0007669"/>
    <property type="project" value="UniProtKB-UniPathway"/>
</dbReference>
<evidence type="ECO:0000256" key="13">
    <source>
        <dbReference type="ARBA" id="ARBA00023098"/>
    </source>
</evidence>
<feature type="region of interest" description="Disordered" evidence="19">
    <location>
        <begin position="541"/>
        <end position="565"/>
    </location>
</feature>
<dbReference type="EC" id="2.7.7.41" evidence="6"/>
<keyword evidence="12" id="KW-0460">Magnesium</keyword>
<dbReference type="GO" id="GO:0005743">
    <property type="term" value="C:mitochondrial inner membrane"/>
    <property type="evidence" value="ECO:0007669"/>
    <property type="project" value="UniProtKB-SubCell"/>
</dbReference>
<keyword evidence="8" id="KW-0444">Lipid biosynthesis</keyword>
<evidence type="ECO:0000256" key="5">
    <source>
        <dbReference type="ARBA" id="ARBA00005458"/>
    </source>
</evidence>
<dbReference type="Pfam" id="PF09139">
    <property type="entry name" value="Tam41_Mmp37"/>
    <property type="match status" value="1"/>
</dbReference>
<reference evidence="20 21" key="1">
    <citation type="journal article" date="2016" name="Front. Microbiol.">
        <title>Genome and transcriptome sequences reveal the specific parasitism of the nematophagous Purpureocillium lilacinum 36-1.</title>
        <authorList>
            <person name="Xie J."/>
            <person name="Li S."/>
            <person name="Mo C."/>
            <person name="Xiao X."/>
            <person name="Peng D."/>
            <person name="Wang G."/>
            <person name="Xiao Y."/>
        </authorList>
    </citation>
    <scope>NUCLEOTIDE SEQUENCE [LARGE SCALE GENOMIC DNA]</scope>
    <source>
        <strain evidence="20 21">36-1</strain>
    </source>
</reference>
<dbReference type="GO" id="GO:0032049">
    <property type="term" value="P:cardiolipin biosynthetic process"/>
    <property type="evidence" value="ECO:0007669"/>
    <property type="project" value="InterPro"/>
</dbReference>
<evidence type="ECO:0000256" key="12">
    <source>
        <dbReference type="ARBA" id="ARBA00022842"/>
    </source>
</evidence>
<protein>
    <recommendedName>
        <fullName evidence="7">Phosphatidate cytidylyltransferase, mitochondrial</fullName>
        <ecNumber evidence="6">2.7.7.41</ecNumber>
    </recommendedName>
    <alternativeName>
        <fullName evidence="18">CDP-diacylglycerol synthase</fullName>
    </alternativeName>
</protein>
<evidence type="ECO:0000256" key="1">
    <source>
        <dbReference type="ARBA" id="ARBA00001946"/>
    </source>
</evidence>
<evidence type="ECO:0000256" key="18">
    <source>
        <dbReference type="ARBA" id="ARBA00029893"/>
    </source>
</evidence>
<comment type="subcellular location">
    <subcellularLocation>
        <location evidence="2">Mitochondrion inner membrane</location>
        <topology evidence="2">Peripheral membrane protein</topology>
        <orientation evidence="2">Matrix side</orientation>
    </subcellularLocation>
</comment>
<feature type="compositionally biased region" description="Low complexity" evidence="19">
    <location>
        <begin position="157"/>
        <end position="187"/>
    </location>
</feature>
<feature type="compositionally biased region" description="Polar residues" evidence="19">
    <location>
        <begin position="141"/>
        <end position="150"/>
    </location>
</feature>
<comment type="pathway">
    <text evidence="3">Phospholipid metabolism; CDP-diacylglycerol biosynthesis; CDP-diacylglycerol from sn-glycerol 3-phosphate: step 3/3.</text>
</comment>
<keyword evidence="17" id="KW-1208">Phospholipid metabolism</keyword>
<evidence type="ECO:0000256" key="3">
    <source>
        <dbReference type="ARBA" id="ARBA00005119"/>
    </source>
</evidence>
<keyword evidence="11" id="KW-0999">Mitochondrion inner membrane</keyword>
<dbReference type="Proteomes" id="UP000245956">
    <property type="component" value="Unassembled WGS sequence"/>
</dbReference>
<dbReference type="GO" id="GO:0004605">
    <property type="term" value="F:phosphatidate cytidylyltransferase activity"/>
    <property type="evidence" value="ECO:0007669"/>
    <property type="project" value="UniProtKB-EC"/>
</dbReference>
<dbReference type="PANTHER" id="PTHR13619:SF0">
    <property type="entry name" value="PHOSPHATIDATE CYTIDYLYLTRANSFERASE, MITOCHONDRIAL"/>
    <property type="match status" value="1"/>
</dbReference>
<keyword evidence="10" id="KW-0548">Nucleotidyltransferase</keyword>
<evidence type="ECO:0000256" key="11">
    <source>
        <dbReference type="ARBA" id="ARBA00022792"/>
    </source>
</evidence>
<evidence type="ECO:0000313" key="20">
    <source>
        <dbReference type="EMBL" id="PWI66764.1"/>
    </source>
</evidence>
<dbReference type="AlphaFoldDB" id="A0A2U3DX08"/>
<evidence type="ECO:0000256" key="4">
    <source>
        <dbReference type="ARBA" id="ARBA00005189"/>
    </source>
</evidence>
<name>A0A2U3DX08_PURLI</name>
<evidence type="ECO:0000256" key="6">
    <source>
        <dbReference type="ARBA" id="ARBA00012487"/>
    </source>
</evidence>
<gene>
    <name evidence="20" type="ORF">PCL_04608</name>
</gene>
<feature type="compositionally biased region" description="Basic and acidic residues" evidence="19">
    <location>
        <begin position="554"/>
        <end position="565"/>
    </location>
</feature>
<comment type="caution">
    <text evidence="20">The sequence shown here is derived from an EMBL/GenBank/DDBJ whole genome shotgun (WGS) entry which is preliminary data.</text>
</comment>
<accession>A0A2U3DX08</accession>
<dbReference type="InterPro" id="IPR015222">
    <property type="entry name" value="Tam41"/>
</dbReference>
<feature type="region of interest" description="Disordered" evidence="19">
    <location>
        <begin position="614"/>
        <end position="649"/>
    </location>
</feature>
<dbReference type="UniPathway" id="UPA00557">
    <property type="reaction ID" value="UER00614"/>
</dbReference>
<keyword evidence="13" id="KW-0443">Lipid metabolism</keyword>
<dbReference type="PANTHER" id="PTHR13619">
    <property type="entry name" value="PHOSPHATIDATE CYTIDYLYLTRANSFERASE, MITOCHONDRIAL"/>
    <property type="match status" value="1"/>
</dbReference>
<evidence type="ECO:0000256" key="15">
    <source>
        <dbReference type="ARBA" id="ARBA00023136"/>
    </source>
</evidence>
<evidence type="ECO:0000256" key="2">
    <source>
        <dbReference type="ARBA" id="ARBA00004443"/>
    </source>
</evidence>
<keyword evidence="15" id="KW-0472">Membrane</keyword>
<evidence type="ECO:0000256" key="10">
    <source>
        <dbReference type="ARBA" id="ARBA00022695"/>
    </source>
</evidence>
<comment type="cofactor">
    <cofactor evidence="1">
        <name>Mg(2+)</name>
        <dbReference type="ChEBI" id="CHEBI:18420"/>
    </cofactor>
</comment>
<feature type="region of interest" description="Disordered" evidence="19">
    <location>
        <begin position="134"/>
        <end position="197"/>
    </location>
</feature>
<keyword evidence="14" id="KW-0496">Mitochondrion</keyword>
<evidence type="ECO:0000313" key="21">
    <source>
        <dbReference type="Proteomes" id="UP000245956"/>
    </source>
</evidence>
<evidence type="ECO:0000256" key="17">
    <source>
        <dbReference type="ARBA" id="ARBA00023264"/>
    </source>
</evidence>
<comment type="pathway">
    <text evidence="4">Lipid metabolism.</text>
</comment>